<dbReference type="SUPFAM" id="SSF48403">
    <property type="entry name" value="Ankyrin repeat"/>
    <property type="match status" value="1"/>
</dbReference>
<dbReference type="AlphaFoldDB" id="A0AB34KPN3"/>
<reference evidence="1 2" key="1">
    <citation type="journal article" date="2020" name="Microbiol. Resour. Announc.">
        <title>Draft Genome Sequence of a Cladosporium Species Isolated from the Mesophotic Ascidian Didemnum maculosum.</title>
        <authorList>
            <person name="Gioti A."/>
            <person name="Siaperas R."/>
            <person name="Nikolaivits E."/>
            <person name="Le Goff G."/>
            <person name="Ouazzani J."/>
            <person name="Kotoulas G."/>
            <person name="Topakas E."/>
        </authorList>
    </citation>
    <scope>NUCLEOTIDE SEQUENCE [LARGE SCALE GENOMIC DNA]</scope>
    <source>
        <strain evidence="1 2">TM138-S3</strain>
    </source>
</reference>
<accession>A0AB34KPN3</accession>
<dbReference type="RefSeq" id="XP_069228837.1">
    <property type="nucleotide sequence ID" value="XM_069373638.1"/>
</dbReference>
<organism evidence="1 2">
    <name type="scientific">Cladosporium halotolerans</name>
    <dbReference type="NCBI Taxonomy" id="1052096"/>
    <lineage>
        <taxon>Eukaryota</taxon>
        <taxon>Fungi</taxon>
        <taxon>Dikarya</taxon>
        <taxon>Ascomycota</taxon>
        <taxon>Pezizomycotina</taxon>
        <taxon>Dothideomycetes</taxon>
        <taxon>Dothideomycetidae</taxon>
        <taxon>Cladosporiales</taxon>
        <taxon>Cladosporiaceae</taxon>
        <taxon>Cladosporium</taxon>
    </lineage>
</organism>
<gene>
    <name evidence="1" type="ORF">WHR41_05033</name>
</gene>
<dbReference type="Proteomes" id="UP000803884">
    <property type="component" value="Unassembled WGS sequence"/>
</dbReference>
<evidence type="ECO:0000313" key="1">
    <source>
        <dbReference type="EMBL" id="KAL1585731.1"/>
    </source>
</evidence>
<evidence type="ECO:0008006" key="3">
    <source>
        <dbReference type="Google" id="ProtNLM"/>
    </source>
</evidence>
<dbReference type="GeneID" id="96006476"/>
<dbReference type="PANTHER" id="PTHR46224">
    <property type="entry name" value="ANKYRIN REPEAT FAMILY PROTEIN"/>
    <property type="match status" value="1"/>
</dbReference>
<keyword evidence="2" id="KW-1185">Reference proteome</keyword>
<evidence type="ECO:0000313" key="2">
    <source>
        <dbReference type="Proteomes" id="UP000803884"/>
    </source>
</evidence>
<sequence length="348" mass="38994">MSVDQRELEAACKANDVARVRLLFATRPLDDKDATRCSLTESSDLPLMRCLLEHGADYERYLRVIPPPSLDMVKLLIEFGYDVKAEGHKMLQDFAHDREALDWLMDHGADPSRTDDTRDDNYPIRRLGDMRDYSLKVLNNIAAAGDIELFDHLVSRGADPHRSMALHRAGKCPDPEKSIAMIDHLLDKHHMDIEANSEDLRRTIDSIDAGTPLNCAIYYQNLAAFKHLLKRGAHPRGLDQIVGRWGVDPFLPALGPLLDAGANPDSALKLIIHTGDIEAARLCVEAGADPRAIISSQEARAARLAARPELNSDDEEEYYDDEYPPEDIINAGWSNGMETFLRLFDDTK</sequence>
<dbReference type="EMBL" id="JAAQHG020000017">
    <property type="protein sequence ID" value="KAL1585731.1"/>
    <property type="molecule type" value="Genomic_DNA"/>
</dbReference>
<protein>
    <recommendedName>
        <fullName evidence="3">Ankyrin repeat protein</fullName>
    </recommendedName>
</protein>
<dbReference type="InterPro" id="IPR051616">
    <property type="entry name" value="Cul2-RING_E3_ligase_SR"/>
</dbReference>
<proteinExistence type="predicted"/>
<dbReference type="InterPro" id="IPR036770">
    <property type="entry name" value="Ankyrin_rpt-contain_sf"/>
</dbReference>
<comment type="caution">
    <text evidence="1">The sequence shown here is derived from an EMBL/GenBank/DDBJ whole genome shotgun (WGS) entry which is preliminary data.</text>
</comment>
<dbReference type="Gene3D" id="1.25.40.20">
    <property type="entry name" value="Ankyrin repeat-containing domain"/>
    <property type="match status" value="2"/>
</dbReference>
<dbReference type="PANTHER" id="PTHR46224:SF6">
    <property type="entry name" value="ANKYRIN REPEAT FAMILY PROTEIN"/>
    <property type="match status" value="1"/>
</dbReference>
<name>A0AB34KPN3_9PEZI</name>